<evidence type="ECO:0000313" key="3">
    <source>
        <dbReference type="Proteomes" id="UP000276542"/>
    </source>
</evidence>
<reference evidence="3" key="1">
    <citation type="submission" date="2018-09" db="EMBL/GenBank/DDBJ databases">
        <authorList>
            <person name="Zhu H."/>
        </authorList>
    </citation>
    <scope>NUCLEOTIDE SEQUENCE [LARGE SCALE GENOMIC DNA]</scope>
    <source>
        <strain evidence="3">K1W22B-1</strain>
    </source>
</reference>
<sequence>MRLKRVDGSVADFHARQIPADLAEAETWLFVPERPTLVLGSAQDESVTDPVAVAAASVDVVRRRSGGGAVYVDPERSLWLDVVLPRHDRLWTDDVRRSPLWLGAAWSRALAAVGIEAELYDEGLEKTPWGRLVCFAAMGPGELLVGGRKAVGISQRRTREGARFQCIVYDRWDPRDVLDLLTLSADDRARASADLAEVAVGVGDLLLDLEDAILAELLG</sequence>
<feature type="domain" description="BPL/LPL catalytic" evidence="1">
    <location>
        <begin position="21"/>
        <end position="214"/>
    </location>
</feature>
<dbReference type="RefSeq" id="WP_120059643.1">
    <property type="nucleotide sequence ID" value="NZ_QYRP01000002.1"/>
</dbReference>
<dbReference type="AlphaFoldDB" id="A0A3A5HCG7"/>
<gene>
    <name evidence="2" type="ORF">D4739_05570</name>
</gene>
<dbReference type="Pfam" id="PF21948">
    <property type="entry name" value="LplA-B_cat"/>
    <property type="match status" value="1"/>
</dbReference>
<dbReference type="PANTHER" id="PTHR43679:SF2">
    <property type="entry name" value="OCTANOYL-[GCVH]:PROTEIN N-OCTANOYLTRANSFERASE"/>
    <property type="match status" value="1"/>
</dbReference>
<dbReference type="InterPro" id="IPR045864">
    <property type="entry name" value="aa-tRNA-synth_II/BPL/LPL"/>
</dbReference>
<name>A0A3A5HCG7_9ACTN</name>
<dbReference type="PANTHER" id="PTHR43679">
    <property type="entry name" value="OCTANOYLTRANSFERASE LIPM-RELATED"/>
    <property type="match status" value="1"/>
</dbReference>
<dbReference type="OrthoDB" id="5241754at2"/>
<comment type="caution">
    <text evidence="2">The sequence shown here is derived from an EMBL/GenBank/DDBJ whole genome shotgun (WGS) entry which is preliminary data.</text>
</comment>
<dbReference type="InterPro" id="IPR004143">
    <property type="entry name" value="BPL_LPL_catalytic"/>
</dbReference>
<organism evidence="2 3">
    <name type="scientific">Nocardioides cavernaquae</name>
    <dbReference type="NCBI Taxonomy" id="2321396"/>
    <lineage>
        <taxon>Bacteria</taxon>
        <taxon>Bacillati</taxon>
        <taxon>Actinomycetota</taxon>
        <taxon>Actinomycetes</taxon>
        <taxon>Propionibacteriales</taxon>
        <taxon>Nocardioidaceae</taxon>
        <taxon>Nocardioides</taxon>
    </lineage>
</organism>
<dbReference type="PROSITE" id="PS51733">
    <property type="entry name" value="BPL_LPL_CATALYTIC"/>
    <property type="match status" value="1"/>
</dbReference>
<dbReference type="Gene3D" id="3.30.930.10">
    <property type="entry name" value="Bira Bifunctional Protein, Domain 2"/>
    <property type="match status" value="1"/>
</dbReference>
<accession>A0A3A5HCG7</accession>
<keyword evidence="3" id="KW-1185">Reference proteome</keyword>
<dbReference type="SUPFAM" id="SSF55681">
    <property type="entry name" value="Class II aaRS and biotin synthetases"/>
    <property type="match status" value="1"/>
</dbReference>
<evidence type="ECO:0000313" key="2">
    <source>
        <dbReference type="EMBL" id="RJS45744.1"/>
    </source>
</evidence>
<dbReference type="EMBL" id="QYRP01000002">
    <property type="protein sequence ID" value="RJS45744.1"/>
    <property type="molecule type" value="Genomic_DNA"/>
</dbReference>
<protein>
    <recommendedName>
        <fullName evidence="1">BPL/LPL catalytic domain-containing protein</fullName>
    </recommendedName>
</protein>
<evidence type="ECO:0000259" key="1">
    <source>
        <dbReference type="PROSITE" id="PS51733"/>
    </source>
</evidence>
<dbReference type="Proteomes" id="UP000276542">
    <property type="component" value="Unassembled WGS sequence"/>
</dbReference>
<dbReference type="InterPro" id="IPR050664">
    <property type="entry name" value="Octanoyltrans_LipM/LipL"/>
</dbReference>
<proteinExistence type="predicted"/>